<dbReference type="InterPro" id="IPR041489">
    <property type="entry name" value="PDZ_6"/>
</dbReference>
<dbReference type="GO" id="GO:0016020">
    <property type="term" value="C:membrane"/>
    <property type="evidence" value="ECO:0007669"/>
    <property type="project" value="UniProtKB-SubCell"/>
</dbReference>
<name>A0A9D2HU89_9BACE</name>
<evidence type="ECO:0000259" key="12">
    <source>
        <dbReference type="Pfam" id="PF02163"/>
    </source>
</evidence>
<proteinExistence type="inferred from homology"/>
<evidence type="ECO:0000259" key="13">
    <source>
        <dbReference type="Pfam" id="PF17820"/>
    </source>
</evidence>
<evidence type="ECO:0000256" key="9">
    <source>
        <dbReference type="ARBA" id="ARBA00023049"/>
    </source>
</evidence>
<dbReference type="InterPro" id="IPR036034">
    <property type="entry name" value="PDZ_sf"/>
</dbReference>
<protein>
    <recommendedName>
        <fullName evidence="11">Zinc metalloprotease</fullName>
        <ecNumber evidence="11">3.4.24.-</ecNumber>
    </recommendedName>
</protein>
<comment type="caution">
    <text evidence="14">The sequence shown here is derived from an EMBL/GenBank/DDBJ whole genome shotgun (WGS) entry which is preliminary data.</text>
</comment>
<dbReference type="PANTHER" id="PTHR42837:SF2">
    <property type="entry name" value="MEMBRANE METALLOPROTEASE ARASP2, CHLOROPLASTIC-RELATED"/>
    <property type="match status" value="1"/>
</dbReference>
<dbReference type="GO" id="GO:0004222">
    <property type="term" value="F:metalloendopeptidase activity"/>
    <property type="evidence" value="ECO:0007669"/>
    <property type="project" value="InterPro"/>
</dbReference>
<comment type="subcellular location">
    <subcellularLocation>
        <location evidence="2">Membrane</location>
        <topology evidence="2">Multi-pass membrane protein</topology>
    </subcellularLocation>
</comment>
<keyword evidence="8 11" id="KW-1133">Transmembrane helix</keyword>
<accession>A0A9D2HU89</accession>
<comment type="cofactor">
    <cofactor evidence="1 11">
        <name>Zn(2+)</name>
        <dbReference type="ChEBI" id="CHEBI:29105"/>
    </cofactor>
</comment>
<dbReference type="Gene3D" id="2.30.42.10">
    <property type="match status" value="1"/>
</dbReference>
<keyword evidence="9 11" id="KW-0482">Metalloprotease</keyword>
<reference evidence="14" key="2">
    <citation type="submission" date="2021-04" db="EMBL/GenBank/DDBJ databases">
        <authorList>
            <person name="Gilroy R."/>
        </authorList>
    </citation>
    <scope>NUCLEOTIDE SEQUENCE</scope>
    <source>
        <strain evidence="14">ChiHjej12B11-9795</strain>
    </source>
</reference>
<evidence type="ECO:0000256" key="11">
    <source>
        <dbReference type="RuleBase" id="RU362031"/>
    </source>
</evidence>
<keyword evidence="11" id="KW-0479">Metal-binding</keyword>
<sequence>METFLIRALQLIMSLSLLVIIHEMGHFLFARLFKTRVEKFCLFFDPWFTLFKFKPKRSETEYAVGWLPLGGYVKISGMIDESMDTEQMKQPVKPWEFRAKPAWQRLLIMIGGVLFNFLLALFIYSMILFAWGDTYIPVQKAPLGMDFNETMHEAGFRDGDILLSADGKPFDRMGADLLMGIVDARQVTVLRDGQEASVYIPDGMMDRLLADSVRFADFRIPFVLDSISTGSPAQLAGLQAGDSITHLDGQRIAYLDFREQMAQRHEQYVQAPTDSTSQALRDITLTYTRQGVENTVALRVDTAFTIGVYAVGQTDRLLPVVHQKYSFFSSFPAGVTLGVNTLKGYVGQMKYLFSKEGAKQLGGFGAIGSIFPATWDWHQFWYMTAFLSIILAFMNILPIPALDGGHVLFLIYEIVARRKPSDKFMERAQMVGMFLLFALLIWANLNDVIRFLF</sequence>
<keyword evidence="6 11" id="KW-0378">Hydrolase</keyword>
<organism evidence="14 15">
    <name type="scientific">Candidatus Bacteroides avicola</name>
    <dbReference type="NCBI Taxonomy" id="2838468"/>
    <lineage>
        <taxon>Bacteria</taxon>
        <taxon>Pseudomonadati</taxon>
        <taxon>Bacteroidota</taxon>
        <taxon>Bacteroidia</taxon>
        <taxon>Bacteroidales</taxon>
        <taxon>Bacteroidaceae</taxon>
        <taxon>Bacteroides</taxon>
    </lineage>
</organism>
<evidence type="ECO:0000256" key="5">
    <source>
        <dbReference type="ARBA" id="ARBA00022692"/>
    </source>
</evidence>
<dbReference type="Pfam" id="PF02163">
    <property type="entry name" value="Peptidase_M50"/>
    <property type="match status" value="1"/>
</dbReference>
<dbReference type="AlphaFoldDB" id="A0A9D2HU89"/>
<keyword evidence="7 11" id="KW-0862">Zinc</keyword>
<evidence type="ECO:0000256" key="7">
    <source>
        <dbReference type="ARBA" id="ARBA00022833"/>
    </source>
</evidence>
<feature type="transmembrane region" description="Helical" evidence="11">
    <location>
        <begin position="6"/>
        <end position="29"/>
    </location>
</feature>
<feature type="transmembrane region" description="Helical" evidence="11">
    <location>
        <begin position="424"/>
        <end position="445"/>
    </location>
</feature>
<dbReference type="Pfam" id="PF17820">
    <property type="entry name" value="PDZ_6"/>
    <property type="match status" value="1"/>
</dbReference>
<gene>
    <name evidence="14" type="primary">rseP</name>
    <name evidence="14" type="ORF">H9950_02490</name>
</gene>
<evidence type="ECO:0000256" key="10">
    <source>
        <dbReference type="ARBA" id="ARBA00023136"/>
    </source>
</evidence>
<feature type="domain" description="Peptidase M50" evidence="12">
    <location>
        <begin position="11"/>
        <end position="439"/>
    </location>
</feature>
<comment type="similarity">
    <text evidence="3 11">Belongs to the peptidase M50B family.</text>
</comment>
<evidence type="ECO:0000256" key="4">
    <source>
        <dbReference type="ARBA" id="ARBA00022670"/>
    </source>
</evidence>
<feature type="transmembrane region" description="Helical" evidence="11">
    <location>
        <begin position="380"/>
        <end position="412"/>
    </location>
</feature>
<dbReference type="InterPro" id="IPR008915">
    <property type="entry name" value="Peptidase_M50"/>
</dbReference>
<dbReference type="EC" id="3.4.24.-" evidence="11"/>
<dbReference type="GO" id="GO:0046872">
    <property type="term" value="F:metal ion binding"/>
    <property type="evidence" value="ECO:0007669"/>
    <property type="project" value="UniProtKB-KW"/>
</dbReference>
<dbReference type="EMBL" id="DWZI01000014">
    <property type="protein sequence ID" value="HJA85065.1"/>
    <property type="molecule type" value="Genomic_DNA"/>
</dbReference>
<evidence type="ECO:0000313" key="15">
    <source>
        <dbReference type="Proteomes" id="UP000823862"/>
    </source>
</evidence>
<evidence type="ECO:0000313" key="14">
    <source>
        <dbReference type="EMBL" id="HJA85065.1"/>
    </source>
</evidence>
<reference evidence="14" key="1">
    <citation type="journal article" date="2021" name="PeerJ">
        <title>Extensive microbial diversity within the chicken gut microbiome revealed by metagenomics and culture.</title>
        <authorList>
            <person name="Gilroy R."/>
            <person name="Ravi A."/>
            <person name="Getino M."/>
            <person name="Pursley I."/>
            <person name="Horton D.L."/>
            <person name="Alikhan N.F."/>
            <person name="Baker D."/>
            <person name="Gharbi K."/>
            <person name="Hall N."/>
            <person name="Watson M."/>
            <person name="Adriaenssens E.M."/>
            <person name="Foster-Nyarko E."/>
            <person name="Jarju S."/>
            <person name="Secka A."/>
            <person name="Antonio M."/>
            <person name="Oren A."/>
            <person name="Chaudhuri R.R."/>
            <person name="La Ragione R."/>
            <person name="Hildebrand F."/>
            <person name="Pallen M.J."/>
        </authorList>
    </citation>
    <scope>NUCLEOTIDE SEQUENCE</scope>
    <source>
        <strain evidence="14">ChiHjej12B11-9795</strain>
    </source>
</reference>
<evidence type="ECO:0000256" key="3">
    <source>
        <dbReference type="ARBA" id="ARBA00007931"/>
    </source>
</evidence>
<dbReference type="NCBIfam" id="TIGR00054">
    <property type="entry name" value="RIP metalloprotease RseP"/>
    <property type="match status" value="1"/>
</dbReference>
<dbReference type="SUPFAM" id="SSF50156">
    <property type="entry name" value="PDZ domain-like"/>
    <property type="match status" value="2"/>
</dbReference>
<evidence type="ECO:0000256" key="1">
    <source>
        <dbReference type="ARBA" id="ARBA00001947"/>
    </source>
</evidence>
<keyword evidence="5 11" id="KW-0812">Transmembrane</keyword>
<feature type="transmembrane region" description="Helical" evidence="11">
    <location>
        <begin position="106"/>
        <end position="131"/>
    </location>
</feature>
<evidence type="ECO:0000256" key="8">
    <source>
        <dbReference type="ARBA" id="ARBA00022989"/>
    </source>
</evidence>
<feature type="domain" description="PDZ" evidence="13">
    <location>
        <begin position="226"/>
        <end position="255"/>
    </location>
</feature>
<keyword evidence="4" id="KW-0645">Protease</keyword>
<dbReference type="PANTHER" id="PTHR42837">
    <property type="entry name" value="REGULATOR OF SIGMA-E PROTEASE RSEP"/>
    <property type="match status" value="1"/>
</dbReference>
<dbReference type="GO" id="GO:0006508">
    <property type="term" value="P:proteolysis"/>
    <property type="evidence" value="ECO:0007669"/>
    <property type="project" value="UniProtKB-KW"/>
</dbReference>
<dbReference type="Proteomes" id="UP000823862">
    <property type="component" value="Unassembled WGS sequence"/>
</dbReference>
<evidence type="ECO:0000256" key="2">
    <source>
        <dbReference type="ARBA" id="ARBA00004141"/>
    </source>
</evidence>
<keyword evidence="10 11" id="KW-0472">Membrane</keyword>
<dbReference type="InterPro" id="IPR004387">
    <property type="entry name" value="Pept_M50_Zn"/>
</dbReference>
<evidence type="ECO:0000256" key="6">
    <source>
        <dbReference type="ARBA" id="ARBA00022801"/>
    </source>
</evidence>
<dbReference type="CDD" id="cd06163">
    <property type="entry name" value="S2P-M50_PDZ_RseP-like"/>
    <property type="match status" value="1"/>
</dbReference>